<dbReference type="AlphaFoldDB" id="A0A1X6WSV1"/>
<organism evidence="4 5">
    <name type="scientific">Brachybacterium nesterenkovii</name>
    <dbReference type="NCBI Taxonomy" id="47847"/>
    <lineage>
        <taxon>Bacteria</taxon>
        <taxon>Bacillati</taxon>
        <taxon>Actinomycetota</taxon>
        <taxon>Actinomycetes</taxon>
        <taxon>Micrococcales</taxon>
        <taxon>Dermabacteraceae</taxon>
        <taxon>Brachybacterium</taxon>
    </lineage>
</organism>
<proteinExistence type="predicted"/>
<evidence type="ECO:0000256" key="1">
    <source>
        <dbReference type="SAM" id="MobiDB-lite"/>
    </source>
</evidence>
<dbReference type="EMBL" id="FWFG01000007">
    <property type="protein sequence ID" value="SLM87904.1"/>
    <property type="molecule type" value="Genomic_DNA"/>
</dbReference>
<dbReference type="OrthoDB" id="117402at2"/>
<evidence type="ECO:0000313" key="5">
    <source>
        <dbReference type="Proteomes" id="UP000195981"/>
    </source>
</evidence>
<keyword evidence="5" id="KW-1185">Reference proteome</keyword>
<dbReference type="CDD" id="cd02972">
    <property type="entry name" value="DsbA_family"/>
    <property type="match status" value="1"/>
</dbReference>
<reference evidence="4 5" key="1">
    <citation type="submission" date="2017-02" db="EMBL/GenBank/DDBJ databases">
        <authorList>
            <person name="Peterson S.W."/>
        </authorList>
    </citation>
    <scope>NUCLEOTIDE SEQUENCE [LARGE SCALE GENOMIC DNA]</scope>
    <source>
        <strain evidence="4 5">CIP104813</strain>
    </source>
</reference>
<accession>A0A1X6WSV1</accession>
<dbReference type="Gene3D" id="3.40.30.10">
    <property type="entry name" value="Glutaredoxin"/>
    <property type="match status" value="1"/>
</dbReference>
<protein>
    <submittedName>
        <fullName evidence="4">DSBA oxidoreductase</fullName>
    </submittedName>
</protein>
<feature type="region of interest" description="Disordered" evidence="1">
    <location>
        <begin position="1"/>
        <end position="51"/>
    </location>
</feature>
<dbReference type="Proteomes" id="UP000195981">
    <property type="component" value="Unassembled WGS sequence"/>
</dbReference>
<keyword evidence="2" id="KW-0472">Membrane</keyword>
<keyword evidence="2" id="KW-0812">Transmembrane</keyword>
<feature type="transmembrane region" description="Helical" evidence="2">
    <location>
        <begin position="59"/>
        <end position="84"/>
    </location>
</feature>
<name>A0A1X6WSV1_9MICO</name>
<gene>
    <name evidence="4" type="ORF">FM110_00565</name>
</gene>
<sequence>MSTDPTSPAPMPENSDAEAPQASAPHPDTAQSPAPAAPAPGSAPAAPATAPKKRSPWPWVLGCGCLLIVLGAILALVLAVTGIANLAKHEEQSAGGITTPSGVTAGQPYIQFGDGAESDTIVDVYSDYLCPYCKQFSDANGEDLKAMAHDDAYTVRMHVRPMLDTMSSPQGYSGRAANAALAVYDEDPELFWAMDEELFANQPGEGEEGLSDEKLIELAHTAGASDAVDQKITDGTYIPYLEDVVEPEAKAKDYGTPTIEVNGKLHEADDLYTPGSLKAAVEAAA</sequence>
<dbReference type="InterPro" id="IPR012336">
    <property type="entry name" value="Thioredoxin-like_fold"/>
</dbReference>
<dbReference type="Pfam" id="PF13462">
    <property type="entry name" value="Thioredoxin_4"/>
    <property type="match status" value="1"/>
</dbReference>
<feature type="domain" description="Thioredoxin-like fold" evidence="3">
    <location>
        <begin position="118"/>
        <end position="281"/>
    </location>
</feature>
<keyword evidence="2" id="KW-1133">Transmembrane helix</keyword>
<evidence type="ECO:0000256" key="2">
    <source>
        <dbReference type="SAM" id="Phobius"/>
    </source>
</evidence>
<dbReference type="InterPro" id="IPR036249">
    <property type="entry name" value="Thioredoxin-like_sf"/>
</dbReference>
<evidence type="ECO:0000259" key="3">
    <source>
        <dbReference type="Pfam" id="PF13462"/>
    </source>
</evidence>
<feature type="compositionally biased region" description="Low complexity" evidence="1">
    <location>
        <begin position="27"/>
        <end position="50"/>
    </location>
</feature>
<evidence type="ECO:0000313" key="4">
    <source>
        <dbReference type="EMBL" id="SLM87904.1"/>
    </source>
</evidence>
<dbReference type="SUPFAM" id="SSF52833">
    <property type="entry name" value="Thioredoxin-like"/>
    <property type="match status" value="1"/>
</dbReference>